<dbReference type="Pfam" id="PF07155">
    <property type="entry name" value="ECF-ribofla_trS"/>
    <property type="match status" value="1"/>
</dbReference>
<sequence>MTTKTAAQRGTAVSVKSLAITAICLVLVYVFTAVVNIRLPFAPNGGLIHLGNVPLFVAAILFGKRTGMIAGGIGMALFDLLSGWTLWAPFTLVIVGCMGFVVGAVTEKKKSFPFYLLALLLACAIKIGGYYLAEAVIYQNWVVPLTSIPGNLIQVGAAAIITLVVIEPLRLAACHTILRK</sequence>
<proteinExistence type="predicted"/>
<dbReference type="RefSeq" id="WP_021919225.1">
    <property type="nucleotide sequence ID" value="NZ_CAKXKJ010000018.1"/>
</dbReference>
<dbReference type="InterPro" id="IPR009825">
    <property type="entry name" value="ECF_substrate-spec-like"/>
</dbReference>
<organism evidence="4 5">
    <name type="scientific">Evtepia gabavorous</name>
    <dbReference type="NCBI Taxonomy" id="2211183"/>
    <lineage>
        <taxon>Bacteria</taxon>
        <taxon>Bacillati</taxon>
        <taxon>Bacillota</taxon>
        <taxon>Clostridia</taxon>
        <taxon>Eubacteriales</taxon>
        <taxon>Evtepia</taxon>
    </lineage>
</organism>
<evidence type="ECO:0000256" key="3">
    <source>
        <dbReference type="SAM" id="Phobius"/>
    </source>
</evidence>
<feature type="transmembrane region" description="Helical" evidence="3">
    <location>
        <begin position="84"/>
        <end position="105"/>
    </location>
</feature>
<keyword evidence="2 3" id="KW-1133">Transmembrane helix</keyword>
<keyword evidence="3" id="KW-0472">Membrane</keyword>
<protein>
    <submittedName>
        <fullName evidence="4">ECF transporter S component</fullName>
    </submittedName>
</protein>
<accession>A0A3E2B184</accession>
<reference evidence="4 5" key="1">
    <citation type="submission" date="2018-07" db="EMBL/GenBank/DDBJ databases">
        <title>GABA Modulating Bacteria of the Human Gut Microbiota.</title>
        <authorList>
            <person name="Strandwitz P."/>
            <person name="Kim K.H."/>
            <person name="Terekhova D."/>
            <person name="Liu J.K."/>
            <person name="Sharma A."/>
            <person name="Levering J."/>
            <person name="Mcdonald D."/>
            <person name="Dietrich D."/>
            <person name="Ramadhar T.R."/>
            <person name="Lekbua A."/>
            <person name="Mroue N."/>
            <person name="Liston C."/>
            <person name="Stewart E.J."/>
            <person name="Dubin M.J."/>
            <person name="Zengler K."/>
            <person name="Knight R."/>
            <person name="Gilbert J.A."/>
            <person name="Clardy J."/>
            <person name="Lewis K."/>
        </authorList>
    </citation>
    <scope>NUCLEOTIDE SEQUENCE [LARGE SCALE GENOMIC DNA]</scope>
    <source>
        <strain evidence="4 5">KLE1738</strain>
    </source>
</reference>
<comment type="caution">
    <text evidence="4">The sequence shown here is derived from an EMBL/GenBank/DDBJ whole genome shotgun (WGS) entry which is preliminary data.</text>
</comment>
<feature type="transmembrane region" description="Helical" evidence="3">
    <location>
        <begin position="18"/>
        <end position="41"/>
    </location>
</feature>
<keyword evidence="5" id="KW-1185">Reference proteome</keyword>
<gene>
    <name evidence="4" type="ORF">DV520_10990</name>
</gene>
<dbReference type="PANTHER" id="PTHR37815:SF3">
    <property type="entry name" value="UPF0397 PROTEIN SPR0429"/>
    <property type="match status" value="1"/>
</dbReference>
<dbReference type="AlphaFoldDB" id="A0A3E2B184"/>
<evidence type="ECO:0000313" key="4">
    <source>
        <dbReference type="EMBL" id="RFT05755.1"/>
    </source>
</evidence>
<dbReference type="Gene3D" id="1.10.1760.20">
    <property type="match status" value="1"/>
</dbReference>
<evidence type="ECO:0000313" key="5">
    <source>
        <dbReference type="Proteomes" id="UP000260649"/>
    </source>
</evidence>
<feature type="transmembrane region" description="Helical" evidence="3">
    <location>
        <begin position="152"/>
        <end position="173"/>
    </location>
</feature>
<dbReference type="GO" id="GO:0016020">
    <property type="term" value="C:membrane"/>
    <property type="evidence" value="ECO:0007669"/>
    <property type="project" value="InterPro"/>
</dbReference>
<dbReference type="OrthoDB" id="411368at2"/>
<evidence type="ECO:0000256" key="1">
    <source>
        <dbReference type="ARBA" id="ARBA00022692"/>
    </source>
</evidence>
<name>A0A3E2B184_9FIRM</name>
<evidence type="ECO:0000256" key="2">
    <source>
        <dbReference type="ARBA" id="ARBA00022989"/>
    </source>
</evidence>
<feature type="transmembrane region" description="Helical" evidence="3">
    <location>
        <begin position="112"/>
        <end position="132"/>
    </location>
</feature>
<dbReference type="Proteomes" id="UP000260649">
    <property type="component" value="Unassembled WGS sequence"/>
</dbReference>
<dbReference type="PANTHER" id="PTHR37815">
    <property type="entry name" value="UPF0397 PROTEIN BC_2624-RELATED"/>
    <property type="match status" value="1"/>
</dbReference>
<dbReference type="GeneID" id="97996260"/>
<keyword evidence="1 3" id="KW-0812">Transmembrane</keyword>
<dbReference type="EMBL" id="QQRQ01000030">
    <property type="protein sequence ID" value="RFT05755.1"/>
    <property type="molecule type" value="Genomic_DNA"/>
</dbReference>